<reference evidence="1 2" key="1">
    <citation type="submission" date="2018-11" db="EMBL/GenBank/DDBJ databases">
        <title>Genome sequencing and assembly of Clostridium tagluense strain A121.</title>
        <authorList>
            <person name="Murakami T."/>
            <person name="Segawa T."/>
            <person name="Shcherbakova V.A."/>
            <person name="Mori H."/>
            <person name="Yoshimura Y."/>
        </authorList>
    </citation>
    <scope>NUCLEOTIDE SEQUENCE [LARGE SCALE GENOMIC DNA]</scope>
    <source>
        <strain evidence="1 2">A121</strain>
    </source>
</reference>
<accession>A0A401UIZ9</accession>
<dbReference type="OrthoDB" id="1954110at2"/>
<evidence type="ECO:0008006" key="3">
    <source>
        <dbReference type="Google" id="ProtNLM"/>
    </source>
</evidence>
<name>A0A401UIZ9_9CLOT</name>
<proteinExistence type="predicted"/>
<organism evidence="1 2">
    <name type="scientific">Clostridium tagluense</name>
    <dbReference type="NCBI Taxonomy" id="360422"/>
    <lineage>
        <taxon>Bacteria</taxon>
        <taxon>Bacillati</taxon>
        <taxon>Bacillota</taxon>
        <taxon>Clostridia</taxon>
        <taxon>Eubacteriales</taxon>
        <taxon>Clostridiaceae</taxon>
        <taxon>Clostridium</taxon>
    </lineage>
</organism>
<protein>
    <recommendedName>
        <fullName evidence="3">YkuS family protein</fullName>
    </recommendedName>
</protein>
<gene>
    <name evidence="1" type="ORF">Ctaglu_10520</name>
</gene>
<keyword evidence="2" id="KW-1185">Reference proteome</keyword>
<evidence type="ECO:0000313" key="2">
    <source>
        <dbReference type="Proteomes" id="UP000287872"/>
    </source>
</evidence>
<dbReference type="InterPro" id="IPR005370">
    <property type="entry name" value="UPF0180"/>
</dbReference>
<dbReference type="Pfam" id="PF03698">
    <property type="entry name" value="UPF0180"/>
    <property type="match status" value="1"/>
</dbReference>
<evidence type="ECO:0000313" key="1">
    <source>
        <dbReference type="EMBL" id="GCD09429.1"/>
    </source>
</evidence>
<dbReference type="Proteomes" id="UP000287872">
    <property type="component" value="Unassembled WGS sequence"/>
</dbReference>
<sequence length="85" mass="9774">MVICISQELEYLQDELIKRGYTVINNRENNSSCDAIICKLKDGGLINLNMQNNIRREGTLIIDSGSKTIDEIEYILCNRIYNSLF</sequence>
<dbReference type="EMBL" id="BHYK01000004">
    <property type="protein sequence ID" value="GCD09429.1"/>
    <property type="molecule type" value="Genomic_DNA"/>
</dbReference>
<dbReference type="RefSeq" id="WP_124998821.1">
    <property type="nucleotide sequence ID" value="NZ_BHYK01000004.1"/>
</dbReference>
<dbReference type="AlphaFoldDB" id="A0A401UIZ9"/>
<comment type="caution">
    <text evidence="1">The sequence shown here is derived from an EMBL/GenBank/DDBJ whole genome shotgun (WGS) entry which is preliminary data.</text>
</comment>